<evidence type="ECO:0000256" key="1">
    <source>
        <dbReference type="ARBA" id="ARBA00006247"/>
    </source>
</evidence>
<evidence type="ECO:0000313" key="7">
    <source>
        <dbReference type="Proteomes" id="UP000478008"/>
    </source>
</evidence>
<dbReference type="PANTHER" id="PTHR43808">
    <property type="entry name" value="ACETYLORNITHINE DEACETYLASE"/>
    <property type="match status" value="1"/>
</dbReference>
<dbReference type="GO" id="GO:0046872">
    <property type="term" value="F:metal ion binding"/>
    <property type="evidence" value="ECO:0007669"/>
    <property type="project" value="UniProtKB-KW"/>
</dbReference>
<dbReference type="Gene3D" id="3.40.630.10">
    <property type="entry name" value="Zn peptidases"/>
    <property type="match status" value="2"/>
</dbReference>
<evidence type="ECO:0000256" key="2">
    <source>
        <dbReference type="ARBA" id="ARBA00022723"/>
    </source>
</evidence>
<dbReference type="Gene3D" id="3.30.70.360">
    <property type="match status" value="1"/>
</dbReference>
<gene>
    <name evidence="6" type="ORF">DEBR0S3_14730G</name>
    <name evidence="5" type="ORF">HII12_000809</name>
</gene>
<evidence type="ECO:0000313" key="5">
    <source>
        <dbReference type="EMBL" id="KAF6015648.1"/>
    </source>
</evidence>
<evidence type="ECO:0000313" key="6">
    <source>
        <dbReference type="EMBL" id="VUG18566.1"/>
    </source>
</evidence>
<dbReference type="Proteomes" id="UP000478008">
    <property type="component" value="Unassembled WGS sequence"/>
</dbReference>
<reference evidence="5 8" key="2">
    <citation type="journal article" date="2020" name="Appl. Microbiol. Biotechnol.">
        <title>Targeted gene deletion in Brettanomyces bruxellensis with an expression-free CRISPR-Cas9 system.</title>
        <authorList>
            <person name="Varela C."/>
            <person name="Bartel C."/>
            <person name="Onetto C."/>
            <person name="Borneman A."/>
        </authorList>
    </citation>
    <scope>NUCLEOTIDE SEQUENCE [LARGE SCALE GENOMIC DNA]</scope>
    <source>
        <strain evidence="5 8">AWRI1613</strain>
    </source>
</reference>
<dbReference type="GO" id="GO:0016787">
    <property type="term" value="F:hydrolase activity"/>
    <property type="evidence" value="ECO:0007669"/>
    <property type="project" value="UniProtKB-KW"/>
</dbReference>
<name>A0A7D9H0E5_DEKBR</name>
<dbReference type="EMBL" id="CABFWN010000003">
    <property type="protein sequence ID" value="VUG18566.1"/>
    <property type="molecule type" value="Genomic_DNA"/>
</dbReference>
<organism evidence="6 7">
    <name type="scientific">Dekkera bruxellensis</name>
    <name type="common">Brettanomyces custersii</name>
    <dbReference type="NCBI Taxonomy" id="5007"/>
    <lineage>
        <taxon>Eukaryota</taxon>
        <taxon>Fungi</taxon>
        <taxon>Dikarya</taxon>
        <taxon>Ascomycota</taxon>
        <taxon>Saccharomycotina</taxon>
        <taxon>Pichiomycetes</taxon>
        <taxon>Pichiales</taxon>
        <taxon>Pichiaceae</taxon>
        <taxon>Brettanomyces</taxon>
    </lineage>
</organism>
<accession>A0A7D9H0E5</accession>
<evidence type="ECO:0000259" key="4">
    <source>
        <dbReference type="Pfam" id="PF07687"/>
    </source>
</evidence>
<dbReference type="InterPro" id="IPR036264">
    <property type="entry name" value="Bact_exopeptidase_dim_dom"/>
</dbReference>
<dbReference type="EMBL" id="JABCYN010000009">
    <property type="protein sequence ID" value="KAF6015648.1"/>
    <property type="molecule type" value="Genomic_DNA"/>
</dbReference>
<reference evidence="6 7" key="1">
    <citation type="submission" date="2019-07" db="EMBL/GenBank/DDBJ databases">
        <authorList>
            <person name="Friedrich A."/>
            <person name="Schacherer J."/>
        </authorList>
    </citation>
    <scope>NUCLEOTIDE SEQUENCE [LARGE SCALE GENOMIC DNA]</scope>
</reference>
<keyword evidence="3" id="KW-0378">Hydrolase</keyword>
<dbReference type="InterPro" id="IPR050072">
    <property type="entry name" value="Peptidase_M20A"/>
</dbReference>
<dbReference type="AlphaFoldDB" id="A0A7D9H0E5"/>
<dbReference type="Proteomes" id="UP000568158">
    <property type="component" value="Unassembled WGS sequence"/>
</dbReference>
<evidence type="ECO:0000313" key="8">
    <source>
        <dbReference type="Proteomes" id="UP000568158"/>
    </source>
</evidence>
<comment type="similarity">
    <text evidence="1">Belongs to the peptidase M20A family.</text>
</comment>
<sequence length="412" mass="45819">MESLPQINEKECLQFLSNFVKIPSHSKTPAEIDAVKYMTEAMKKIGLNGQSIGFKDEEDGSQRYDAVGTWKGTGKKEGKSLLFNGHVDVNPVSEGWTVDPYEGKVDDKFIWGIGVSNMKSGCCAYYMAVKTLIDAGYKVSKDVVLTFVVGELQGGVGTIALIDNGTIKKDTADYFINCEPTDVVALTMHAESLIFTVNIIGDTRHLSKREEATDAILASMDAIQRFTDMKFSNARSKVHESINRCHVGTIRGGLGRKYETWRKPQVADFVTFGGAARYAPGQTRESVKRDLENELKKTQKKFPKIKYELSTGVEHCMPSFEVDPNSRVVQTLNKYYKQVRGVDQPTGAIKPPCFYGSDAGHLYQKLGMEGIVCGPGGKYNTMPNERVDIPDYLDTVRIFMRVIIDMCGGYKE</sequence>
<keyword evidence="7" id="KW-1185">Reference proteome</keyword>
<proteinExistence type="inferred from homology"/>
<dbReference type="SUPFAM" id="SSF53187">
    <property type="entry name" value="Zn-dependent exopeptidases"/>
    <property type="match status" value="1"/>
</dbReference>
<evidence type="ECO:0000256" key="3">
    <source>
        <dbReference type="ARBA" id="ARBA00022801"/>
    </source>
</evidence>
<dbReference type="InterPro" id="IPR011650">
    <property type="entry name" value="Peptidase_M20_dimer"/>
</dbReference>
<dbReference type="SUPFAM" id="SSF55031">
    <property type="entry name" value="Bacterial exopeptidase dimerisation domain"/>
    <property type="match status" value="1"/>
</dbReference>
<dbReference type="Pfam" id="PF07687">
    <property type="entry name" value="M20_dimer"/>
    <property type="match status" value="1"/>
</dbReference>
<protein>
    <submittedName>
        <fullName evidence="6">DEBR0S3_14730g1_1</fullName>
    </submittedName>
</protein>
<keyword evidence="2" id="KW-0479">Metal-binding</keyword>
<dbReference type="InterPro" id="IPR002933">
    <property type="entry name" value="Peptidase_M20"/>
</dbReference>
<dbReference type="Pfam" id="PF01546">
    <property type="entry name" value="Peptidase_M20"/>
    <property type="match status" value="1"/>
</dbReference>
<feature type="domain" description="Peptidase M20 dimerisation" evidence="4">
    <location>
        <begin position="195"/>
        <end position="301"/>
    </location>
</feature>